<dbReference type="Pfam" id="PF13788">
    <property type="entry name" value="DUF4180"/>
    <property type="match status" value="1"/>
</dbReference>
<proteinExistence type="predicted"/>
<reference evidence="2 3" key="1">
    <citation type="submission" date="2024-09" db="EMBL/GenBank/DDBJ databases">
        <authorList>
            <person name="Sun Q."/>
            <person name="Mori K."/>
        </authorList>
    </citation>
    <scope>NUCLEOTIDE SEQUENCE [LARGE SCALE GENOMIC DNA]</scope>
    <source>
        <strain evidence="2 3">CCM 7759</strain>
    </source>
</reference>
<sequence length="123" mass="13806">MQIFVDQQGDSKVAVIESSDIVIGDVQDALDLMASVRYTSGCDKILLDKSCVTEQFFDLKTKLAGEILQKYTNYHVKLAIVGDFDQYDSKSLRDFIYESNKGTQVFFLKDRQAALEALHRAGA</sequence>
<dbReference type="EMBL" id="JBHLWN010000022">
    <property type="protein sequence ID" value="MFC0211737.1"/>
    <property type="molecule type" value="Genomic_DNA"/>
</dbReference>
<feature type="domain" description="DUF4180" evidence="1">
    <location>
        <begin position="10"/>
        <end position="118"/>
    </location>
</feature>
<dbReference type="InterPro" id="IPR025438">
    <property type="entry name" value="DUF4180"/>
</dbReference>
<dbReference type="Proteomes" id="UP001589776">
    <property type="component" value="Unassembled WGS sequence"/>
</dbReference>
<evidence type="ECO:0000313" key="3">
    <source>
        <dbReference type="Proteomes" id="UP001589776"/>
    </source>
</evidence>
<protein>
    <submittedName>
        <fullName evidence="2">DUF4180 domain-containing protein</fullName>
    </submittedName>
</protein>
<dbReference type="RefSeq" id="WP_377468725.1">
    <property type="nucleotide sequence ID" value="NZ_JBHLWN010000022.1"/>
</dbReference>
<evidence type="ECO:0000313" key="2">
    <source>
        <dbReference type="EMBL" id="MFC0211737.1"/>
    </source>
</evidence>
<accession>A0ABV6DGH1</accession>
<keyword evidence="3" id="KW-1185">Reference proteome</keyword>
<gene>
    <name evidence="2" type="ORF">ACFFK0_04590</name>
</gene>
<name>A0ABV6DGH1_9BACL</name>
<organism evidence="2 3">
    <name type="scientific">Paenibacillus chartarius</name>
    <dbReference type="NCBI Taxonomy" id="747481"/>
    <lineage>
        <taxon>Bacteria</taxon>
        <taxon>Bacillati</taxon>
        <taxon>Bacillota</taxon>
        <taxon>Bacilli</taxon>
        <taxon>Bacillales</taxon>
        <taxon>Paenibacillaceae</taxon>
        <taxon>Paenibacillus</taxon>
    </lineage>
</organism>
<evidence type="ECO:0000259" key="1">
    <source>
        <dbReference type="Pfam" id="PF13788"/>
    </source>
</evidence>
<comment type="caution">
    <text evidence="2">The sequence shown here is derived from an EMBL/GenBank/DDBJ whole genome shotgun (WGS) entry which is preliminary data.</text>
</comment>